<dbReference type="PANTHER" id="PTHR47723">
    <property type="entry name" value="OS05G0353850 PROTEIN"/>
    <property type="match status" value="1"/>
</dbReference>
<dbReference type="InterPro" id="IPR012337">
    <property type="entry name" value="RNaseH-like_sf"/>
</dbReference>
<dbReference type="GeneID" id="140014676"/>
<dbReference type="RefSeq" id="XP_071921863.1">
    <property type="nucleotide sequence ID" value="XM_072065762.1"/>
</dbReference>
<evidence type="ECO:0000313" key="3">
    <source>
        <dbReference type="RefSeq" id="XP_071921849.1"/>
    </source>
</evidence>
<organism evidence="2 4">
    <name type="scientific">Coffea arabica</name>
    <name type="common">Arabian coffee</name>
    <dbReference type="NCBI Taxonomy" id="13443"/>
    <lineage>
        <taxon>Eukaryota</taxon>
        <taxon>Viridiplantae</taxon>
        <taxon>Streptophyta</taxon>
        <taxon>Embryophyta</taxon>
        <taxon>Tracheophyta</taxon>
        <taxon>Spermatophyta</taxon>
        <taxon>Magnoliopsida</taxon>
        <taxon>eudicotyledons</taxon>
        <taxon>Gunneridae</taxon>
        <taxon>Pentapetalae</taxon>
        <taxon>asterids</taxon>
        <taxon>lamiids</taxon>
        <taxon>Gentianales</taxon>
        <taxon>Rubiaceae</taxon>
        <taxon>Ixoroideae</taxon>
        <taxon>Gardenieae complex</taxon>
        <taxon>Bertiereae - Coffeeae clade</taxon>
        <taxon>Coffeeae</taxon>
        <taxon>Coffea</taxon>
    </lineage>
</organism>
<protein>
    <recommendedName>
        <fullName evidence="1">RNase H type-1 domain-containing protein</fullName>
    </recommendedName>
</protein>
<feature type="domain" description="RNase H type-1" evidence="1">
    <location>
        <begin position="73"/>
        <end position="189"/>
    </location>
</feature>
<dbReference type="CDD" id="cd06222">
    <property type="entry name" value="RNase_H_like"/>
    <property type="match status" value="1"/>
</dbReference>
<dbReference type="InterPro" id="IPR053151">
    <property type="entry name" value="RNase_H-like"/>
</dbReference>
<dbReference type="Pfam" id="PF13456">
    <property type="entry name" value="RVT_3"/>
    <property type="match status" value="1"/>
</dbReference>
<evidence type="ECO:0000313" key="4">
    <source>
        <dbReference type="RefSeq" id="XP_071921863.1"/>
    </source>
</evidence>
<accession>A0ABM4VQP7</accession>
<dbReference type="RefSeq" id="XP_071921849.1">
    <property type="nucleotide sequence ID" value="XM_072065748.1"/>
</dbReference>
<keyword evidence="2" id="KW-1185">Reference proteome</keyword>
<reference evidence="3 4" key="1">
    <citation type="submission" date="2025-05" db="UniProtKB">
        <authorList>
            <consortium name="RefSeq"/>
        </authorList>
    </citation>
    <scope>IDENTIFICATION</scope>
    <source>
        <tissue evidence="3 4">Leaves</tissue>
    </source>
</reference>
<sequence>MARFQASSFTADQVIFQIERFLGQIGRGVSAFYNFLLGDWDCLWTGFARARYRKTQIDLMSWRRPSRGWLKLNSDASMVHGRASRGGVLQDHGGKVFFAYYKEFGKQDVLSAEAMSLLEGLKLCANQGYSSLVVESDSRVLVNMVCFGALSKWPLCNLLREIRHWLEKLNGSLHHMYREANSVTDTLASLQLRF</sequence>
<dbReference type="SUPFAM" id="SSF53098">
    <property type="entry name" value="Ribonuclease H-like"/>
    <property type="match status" value="1"/>
</dbReference>
<dbReference type="Gene3D" id="3.30.420.10">
    <property type="entry name" value="Ribonuclease H-like superfamily/Ribonuclease H"/>
    <property type="match status" value="1"/>
</dbReference>
<name>A0ABM4VQP7_COFAR</name>
<dbReference type="Proteomes" id="UP001652660">
    <property type="component" value="Chromosome 9e"/>
</dbReference>
<evidence type="ECO:0000259" key="1">
    <source>
        <dbReference type="Pfam" id="PF13456"/>
    </source>
</evidence>
<dbReference type="InterPro" id="IPR002156">
    <property type="entry name" value="RNaseH_domain"/>
</dbReference>
<dbReference type="InterPro" id="IPR036397">
    <property type="entry name" value="RNaseH_sf"/>
</dbReference>
<dbReference type="InterPro" id="IPR044730">
    <property type="entry name" value="RNase_H-like_dom_plant"/>
</dbReference>
<gene>
    <name evidence="4" type="primary">LOC140014676</name>
    <name evidence="3" type="synonym">LOC140014664</name>
</gene>
<evidence type="ECO:0000313" key="2">
    <source>
        <dbReference type="Proteomes" id="UP001652660"/>
    </source>
</evidence>
<dbReference type="PANTHER" id="PTHR47723:SF24">
    <property type="entry name" value="RNASE H TYPE-1 DOMAIN-CONTAINING PROTEIN"/>
    <property type="match status" value="1"/>
</dbReference>
<proteinExistence type="predicted"/>